<evidence type="ECO:0000256" key="2">
    <source>
        <dbReference type="ARBA" id="ARBA00007112"/>
    </source>
</evidence>
<feature type="compositionally biased region" description="Acidic residues" evidence="8">
    <location>
        <begin position="329"/>
        <end position="338"/>
    </location>
</feature>
<dbReference type="OrthoDB" id="21629at2759"/>
<comment type="similarity">
    <text evidence="2 7">Belongs to the NST1 family.</text>
</comment>
<feature type="compositionally biased region" description="Low complexity" evidence="8">
    <location>
        <begin position="151"/>
        <end position="163"/>
    </location>
</feature>
<protein>
    <recommendedName>
        <fullName evidence="3 7">Stress response protein NST1</fullName>
    </recommendedName>
</protein>
<dbReference type="PANTHER" id="PTHR35711:SF1">
    <property type="entry name" value="ECTODERMAL, ISOFORM F"/>
    <property type="match status" value="1"/>
</dbReference>
<keyword evidence="10" id="KW-1185">Reference proteome</keyword>
<dbReference type="EMBL" id="PJQD01000042">
    <property type="protein sequence ID" value="POY73066.1"/>
    <property type="molecule type" value="Genomic_DNA"/>
</dbReference>
<sequence length="1221" mass="129426">MTVQQRANKKKKAKGKKPVSSDATTTTTTTTVSGNGGALATTTRDLDQLRLDRDDHGDDDDDDLSADYEHEPRLVNGHSSAALHSGVTGHGGPPGSGAGAGGGAVSPSPHSAATTGHPAATPSDLLSTASKRQPRWTSGPNGQPVPVSTTPNQAQQPGGNPNAAAAAAAIPLAGLVSGLAGAAGQGAGGHPNGTLPPLTHEQLSSAAAQLAQMVQSNWGQFGLGPAPSQANGIVTHTAAPNAARNGGQPGPNGAAQATISLGSFPVGMPTREQMEEAIGTIGGQFAGGEFTMTMGPAGTFPAPPPPHHHHHHHHHAGGPAATHVQTEPILDDTEDEDAGGANGDGGASASAKKKNKKKKKKDRERAAAAAAAAATAAAVAQQKEAAEAEAFRQRALDVANAEAYAAAAVAAKDRRALVKVEKEAVLKKMKQAMSGSQGGACSCGVCGRKRSAIESELSSLYDAYYDELESYALHQQRYASLPPGTIPPPPGPGPFPGSVDPSTLPATPPADPNGAAAAKPQRGRVVKPTRDHKNVRPAALSHHKKKPSSQPNDPNSNPTGGAAAAAAYDDEDSLAPADEQPAPAKKSRRVTGEGDFFGFGKSLTVKEGILTVADELLQNNGQKFLEMMEQLADKRVRRDREAAEAFDDEQSGAEDRSDGGDYDDEDEGDEDDEADASDEEEEEDDEPLTEQERVEEGRRMFQIFAARMFEQRVLTAFREQVAAEKQNQLLREIEAEQRAAEERELKKAKEAQKKKDKKKLEKQKKEEERLKKEAEREAADRAAKEAEEARLEAERRRNEEQRQKREAERRAREEEKARREERARLAREEERLKKEEKARQAKEAKAQAEREAREKKQRDEQERKAREAAERKEREEREERERLEREKREKEAAERKARETAERKAREEKEKADRAAAAAAKAKQQLPPTPKSPVNTRAIPAPTKQQSFVPGMPKPSQTATPPAQKPPASRQQQQPQGLGQQLGNSPPGMRSPPQVNGVSLGQPPAPQRSVSGSGVTSPRSASVAPIGSAIGRPPSTAAGHGGPASSSRTFGSSALHEDDEIVVPPSRSSISNASSAMPIGSGTNAPGTSAPVQTSSSLDWSSPFSSGVSSIWGGGASPAATAPPPPQPAMPVQAVLDRPSILRDRCRVTLLKLHELANTSFDGPLSVNDIHRAMLLLWEDAAEVTVRELVESMLAPGTLLNGGGSFNFVTQDDGVLVSWSP</sequence>
<evidence type="ECO:0000256" key="7">
    <source>
        <dbReference type="RuleBase" id="RU049441"/>
    </source>
</evidence>
<feature type="compositionally biased region" description="Acidic residues" evidence="8">
    <location>
        <begin position="57"/>
        <end position="66"/>
    </location>
</feature>
<proteinExistence type="inferred from homology"/>
<dbReference type="GO" id="GO:0005737">
    <property type="term" value="C:cytoplasm"/>
    <property type="evidence" value="ECO:0007669"/>
    <property type="project" value="UniProtKB-SubCell"/>
</dbReference>
<reference evidence="9 10" key="1">
    <citation type="journal article" date="2018" name="Front. Microbiol.">
        <title>Prospects for Fungal Bioremediation of Acidic Radioactive Waste Sites: Characterization and Genome Sequence of Rhodotorula taiwanensis MD1149.</title>
        <authorList>
            <person name="Tkavc R."/>
            <person name="Matrosova V.Y."/>
            <person name="Grichenko O.E."/>
            <person name="Gostincar C."/>
            <person name="Volpe R.P."/>
            <person name="Klimenkova P."/>
            <person name="Gaidamakova E.K."/>
            <person name="Zhou C.E."/>
            <person name="Stewart B.J."/>
            <person name="Lyman M.G."/>
            <person name="Malfatti S.A."/>
            <person name="Rubinfeld B."/>
            <person name="Courtot M."/>
            <person name="Singh J."/>
            <person name="Dalgard C.L."/>
            <person name="Hamilton T."/>
            <person name="Frey K.G."/>
            <person name="Gunde-Cimerman N."/>
            <person name="Dugan L."/>
            <person name="Daly M.J."/>
        </authorList>
    </citation>
    <scope>NUCLEOTIDE SEQUENCE [LARGE SCALE GENOMIC DNA]</scope>
    <source>
        <strain evidence="9 10">MD1149</strain>
    </source>
</reference>
<feature type="region of interest" description="Disordered" evidence="8">
    <location>
        <begin position="297"/>
        <end position="367"/>
    </location>
</feature>
<feature type="compositionally biased region" description="Polar residues" evidence="8">
    <location>
        <begin position="1008"/>
        <end position="1020"/>
    </location>
</feature>
<feature type="compositionally biased region" description="Basic and acidic residues" evidence="8">
    <location>
        <begin position="763"/>
        <end position="914"/>
    </location>
</feature>
<evidence type="ECO:0000256" key="4">
    <source>
        <dbReference type="ARBA" id="ARBA00022490"/>
    </source>
</evidence>
<evidence type="ECO:0000256" key="3">
    <source>
        <dbReference type="ARBA" id="ARBA00020733"/>
    </source>
</evidence>
<keyword evidence="4 7" id="KW-0963">Cytoplasm</keyword>
<evidence type="ECO:0000256" key="1">
    <source>
        <dbReference type="ARBA" id="ARBA00004496"/>
    </source>
</evidence>
<feature type="compositionally biased region" description="Low complexity" evidence="8">
    <location>
        <begin position="955"/>
        <end position="988"/>
    </location>
</feature>
<feature type="compositionally biased region" description="Acidic residues" evidence="8">
    <location>
        <begin position="660"/>
        <end position="689"/>
    </location>
</feature>
<feature type="compositionally biased region" description="Low complexity" evidence="8">
    <location>
        <begin position="915"/>
        <end position="925"/>
    </location>
</feature>
<comment type="subcellular location">
    <subcellularLocation>
        <location evidence="1 7">Cytoplasm</location>
    </subcellularLocation>
</comment>
<feature type="compositionally biased region" description="Basic and acidic residues" evidence="8">
    <location>
        <begin position="738"/>
        <end position="753"/>
    </location>
</feature>
<evidence type="ECO:0000313" key="10">
    <source>
        <dbReference type="Proteomes" id="UP000237144"/>
    </source>
</evidence>
<dbReference type="Pfam" id="PF13945">
    <property type="entry name" value="NST1"/>
    <property type="match status" value="1"/>
</dbReference>
<accession>A0A2S5B8G3</accession>
<feature type="compositionally biased region" description="Gly residues" evidence="8">
    <location>
        <begin position="88"/>
        <end position="104"/>
    </location>
</feature>
<feature type="compositionally biased region" description="Low complexity" evidence="8">
    <location>
        <begin position="1066"/>
        <end position="1075"/>
    </location>
</feature>
<evidence type="ECO:0000256" key="8">
    <source>
        <dbReference type="SAM" id="MobiDB-lite"/>
    </source>
</evidence>
<keyword evidence="6 7" id="KW-0175">Coiled coil</keyword>
<feature type="compositionally biased region" description="Basic and acidic residues" evidence="8">
    <location>
        <begin position="44"/>
        <end position="56"/>
    </location>
</feature>
<gene>
    <name evidence="9" type="ORF">BMF94_3904</name>
</gene>
<dbReference type="InterPro" id="IPR025279">
    <property type="entry name" value="NST1"/>
</dbReference>
<dbReference type="PANTHER" id="PTHR35711">
    <property type="entry name" value="EXPRESSED PROTEIN"/>
    <property type="match status" value="1"/>
</dbReference>
<feature type="region of interest" description="Disordered" evidence="8">
    <location>
        <begin position="239"/>
        <end position="258"/>
    </location>
</feature>
<feature type="compositionally biased region" description="Low complexity" evidence="8">
    <location>
        <begin position="548"/>
        <end position="567"/>
    </location>
</feature>
<feature type="compositionally biased region" description="Pro residues" evidence="8">
    <location>
        <begin position="484"/>
        <end position="495"/>
    </location>
</feature>
<feature type="region of interest" description="Disordered" evidence="8">
    <location>
        <begin position="635"/>
        <end position="696"/>
    </location>
</feature>
<feature type="compositionally biased region" description="Polar residues" evidence="8">
    <location>
        <begin position="1081"/>
        <end position="1094"/>
    </location>
</feature>
<name>A0A2S5B8G3_9BASI</name>
<feature type="compositionally biased region" description="Low complexity" evidence="8">
    <location>
        <begin position="239"/>
        <end position="257"/>
    </location>
</feature>
<feature type="compositionally biased region" description="Basic residues" evidence="8">
    <location>
        <begin position="306"/>
        <end position="316"/>
    </location>
</feature>
<organism evidence="9 10">
    <name type="scientific">Rhodotorula taiwanensis</name>
    <dbReference type="NCBI Taxonomy" id="741276"/>
    <lineage>
        <taxon>Eukaryota</taxon>
        <taxon>Fungi</taxon>
        <taxon>Dikarya</taxon>
        <taxon>Basidiomycota</taxon>
        <taxon>Pucciniomycotina</taxon>
        <taxon>Microbotryomycetes</taxon>
        <taxon>Sporidiobolales</taxon>
        <taxon>Sporidiobolaceae</taxon>
        <taxon>Rhodotorula</taxon>
    </lineage>
</organism>
<feature type="region of interest" description="Disordered" evidence="8">
    <location>
        <begin position="479"/>
        <end position="599"/>
    </location>
</feature>
<dbReference type="Proteomes" id="UP000237144">
    <property type="component" value="Unassembled WGS sequence"/>
</dbReference>
<feature type="region of interest" description="Disordered" evidence="8">
    <location>
        <begin position="1"/>
        <end position="163"/>
    </location>
</feature>
<feature type="region of interest" description="Disordered" evidence="8">
    <location>
        <begin position="738"/>
        <end position="1099"/>
    </location>
</feature>
<dbReference type="STRING" id="741276.A0A2S5B8G3"/>
<feature type="compositionally biased region" description="Polar residues" evidence="8">
    <location>
        <begin position="124"/>
        <end position="150"/>
    </location>
</feature>
<keyword evidence="5 7" id="KW-0346">Stress response</keyword>
<evidence type="ECO:0000313" key="9">
    <source>
        <dbReference type="EMBL" id="POY73066.1"/>
    </source>
</evidence>
<comment type="function">
    <text evidence="7">May act as a negative regulator of salt tolerance.</text>
</comment>
<comment type="caution">
    <text evidence="9">The sequence shown here is derived from an EMBL/GenBank/DDBJ whole genome shotgun (WGS) entry which is preliminary data.</text>
</comment>
<evidence type="ECO:0000256" key="6">
    <source>
        <dbReference type="ARBA" id="ARBA00023054"/>
    </source>
</evidence>
<dbReference type="AlphaFoldDB" id="A0A2S5B8G3"/>
<feature type="compositionally biased region" description="Basic residues" evidence="8">
    <location>
        <begin position="351"/>
        <end position="362"/>
    </location>
</feature>
<feature type="compositionally biased region" description="Basic residues" evidence="8">
    <location>
        <begin position="7"/>
        <end position="17"/>
    </location>
</feature>
<evidence type="ECO:0000256" key="5">
    <source>
        <dbReference type="ARBA" id="ARBA00023016"/>
    </source>
</evidence>